<sequence length="308" mass="32795">MMFSVAILSLIALVSAQNAVTEGPACDVSERYQCNGQIGLIASTTDCHVFYNCDRNIQTPCPSTCSPGLAFDESIQTCNWESLVPTCNLIPKARASGDPACADNERYQCNGQIGLIASTTDCHVFFNCDANIQAPCPSTCPPGLAFDESIQTCNWESLVPTCTVRARAVDGPACADNERYQCNGQIGLIASTTDCHVFYNCDANIQAPCPSTCSPGLAFDESIQTCNWESLVPTCTARARAIDGPACADNERYDCNGATSAVVDSTDCNTFYNCDANIQSPCPSHCPPGLGFDEALGYCNYAYLVAAC</sequence>
<dbReference type="GO" id="GO:0008843">
    <property type="term" value="F:endochitinase activity"/>
    <property type="evidence" value="ECO:0007669"/>
    <property type="project" value="UniProtKB-EC"/>
</dbReference>
<dbReference type="InterPro" id="IPR002557">
    <property type="entry name" value="Chitin-bd_dom"/>
</dbReference>
<dbReference type="STRING" id="51511.ENSCSAVP00000007025"/>
<keyword evidence="6" id="KW-0146">Chitin degradation</keyword>
<evidence type="ECO:0000256" key="5">
    <source>
        <dbReference type="ARBA" id="ARBA00022737"/>
    </source>
</evidence>
<keyword evidence="8" id="KW-0325">Glycoprotein</keyword>
<dbReference type="AlphaFoldDB" id="H2YNW7"/>
<evidence type="ECO:0000313" key="11">
    <source>
        <dbReference type="Ensembl" id="ENSCSAVP00000007025.1"/>
    </source>
</evidence>
<evidence type="ECO:0000256" key="6">
    <source>
        <dbReference type="ARBA" id="ARBA00023024"/>
    </source>
</evidence>
<keyword evidence="6" id="KW-0624">Polysaccharide degradation</keyword>
<evidence type="ECO:0000256" key="3">
    <source>
        <dbReference type="ARBA" id="ARBA00022669"/>
    </source>
</evidence>
<dbReference type="InterPro" id="IPR051940">
    <property type="entry name" value="Chitin_bind-dev_reg"/>
</dbReference>
<accession>H2YNW7</accession>
<feature type="domain" description="Chitin-binding type-2" evidence="10">
    <location>
        <begin position="252"/>
        <end position="308"/>
    </location>
</feature>
<dbReference type="GO" id="GO:0005576">
    <property type="term" value="C:extracellular region"/>
    <property type="evidence" value="ECO:0007669"/>
    <property type="project" value="InterPro"/>
</dbReference>
<reference evidence="11" key="2">
    <citation type="submission" date="2025-08" db="UniProtKB">
        <authorList>
            <consortium name="Ensembl"/>
        </authorList>
    </citation>
    <scope>IDENTIFICATION</scope>
</reference>
<evidence type="ECO:0000256" key="1">
    <source>
        <dbReference type="ARBA" id="ARBA00000822"/>
    </source>
</evidence>
<keyword evidence="4 9" id="KW-0732">Signal</keyword>
<evidence type="ECO:0000259" key="10">
    <source>
        <dbReference type="PROSITE" id="PS50940"/>
    </source>
</evidence>
<evidence type="ECO:0000256" key="9">
    <source>
        <dbReference type="SAM" id="SignalP"/>
    </source>
</evidence>
<dbReference type="Gene3D" id="2.170.140.10">
    <property type="entry name" value="Chitin binding domain"/>
    <property type="match status" value="4"/>
</dbReference>
<dbReference type="PANTHER" id="PTHR23301">
    <property type="entry name" value="CHITIN BINDING PERITROPHIN-A"/>
    <property type="match status" value="1"/>
</dbReference>
<proteinExistence type="predicted"/>
<dbReference type="PROSITE" id="PS50940">
    <property type="entry name" value="CHIT_BIND_II"/>
    <property type="match status" value="4"/>
</dbReference>
<feature type="domain" description="Chitin-binding type-2" evidence="10">
    <location>
        <begin position="179"/>
        <end position="237"/>
    </location>
</feature>
<dbReference type="InParanoid" id="H2YNW7"/>
<keyword evidence="6" id="KW-0119">Carbohydrate metabolism</keyword>
<dbReference type="eggNOG" id="ENOG502SZI5">
    <property type="taxonomic scope" value="Eukaryota"/>
</dbReference>
<keyword evidence="3" id="KW-0147">Chitin-binding</keyword>
<feature type="domain" description="Chitin-binding type-2" evidence="10">
    <location>
        <begin position="106"/>
        <end position="164"/>
    </location>
</feature>
<dbReference type="HOGENOM" id="CLU_1024271_0_0_1"/>
<reference evidence="11" key="3">
    <citation type="submission" date="2025-09" db="UniProtKB">
        <authorList>
            <consortium name="Ensembl"/>
        </authorList>
    </citation>
    <scope>IDENTIFICATION</scope>
</reference>
<feature type="signal peptide" evidence="9">
    <location>
        <begin position="1"/>
        <end position="16"/>
    </location>
</feature>
<dbReference type="Ensembl" id="ENSCSAVT00000007115.1">
    <property type="protein sequence ID" value="ENSCSAVP00000007025.1"/>
    <property type="gene ID" value="ENSCSAVG00000004198.1"/>
</dbReference>
<dbReference type="GO" id="GO:0008061">
    <property type="term" value="F:chitin binding"/>
    <property type="evidence" value="ECO:0007669"/>
    <property type="project" value="UniProtKB-KW"/>
</dbReference>
<protein>
    <recommendedName>
        <fullName evidence="2">chitinase</fullName>
        <ecNumber evidence="2">3.2.1.14</ecNumber>
    </recommendedName>
</protein>
<keyword evidence="5" id="KW-0677">Repeat</keyword>
<feature type="domain" description="Chitin-binding type-2" evidence="10">
    <location>
        <begin position="31"/>
        <end position="89"/>
    </location>
</feature>
<keyword evidence="7" id="KW-1015">Disulfide bond</keyword>
<evidence type="ECO:0000313" key="12">
    <source>
        <dbReference type="Proteomes" id="UP000007875"/>
    </source>
</evidence>
<evidence type="ECO:0000256" key="2">
    <source>
        <dbReference type="ARBA" id="ARBA00012729"/>
    </source>
</evidence>
<organism evidence="11 12">
    <name type="scientific">Ciona savignyi</name>
    <name type="common">Pacific transparent sea squirt</name>
    <dbReference type="NCBI Taxonomy" id="51511"/>
    <lineage>
        <taxon>Eukaryota</taxon>
        <taxon>Metazoa</taxon>
        <taxon>Chordata</taxon>
        <taxon>Tunicata</taxon>
        <taxon>Ascidiacea</taxon>
        <taxon>Phlebobranchia</taxon>
        <taxon>Cionidae</taxon>
        <taxon>Ciona</taxon>
    </lineage>
</organism>
<evidence type="ECO:0000256" key="7">
    <source>
        <dbReference type="ARBA" id="ARBA00023157"/>
    </source>
</evidence>
<dbReference type="SMART" id="SM00494">
    <property type="entry name" value="ChtBD2"/>
    <property type="match status" value="4"/>
</dbReference>
<dbReference type="EC" id="3.2.1.14" evidence="2"/>
<comment type="catalytic activity">
    <reaction evidence="1">
        <text>Random endo-hydrolysis of N-acetyl-beta-D-glucosaminide (1-&gt;4)-beta-linkages in chitin and chitodextrins.</text>
        <dbReference type="EC" id="3.2.1.14"/>
    </reaction>
</comment>
<dbReference type="InterPro" id="IPR036508">
    <property type="entry name" value="Chitin-bd_dom_sf"/>
</dbReference>
<dbReference type="GO" id="GO:0006032">
    <property type="term" value="P:chitin catabolic process"/>
    <property type="evidence" value="ECO:0007669"/>
    <property type="project" value="UniProtKB-KW"/>
</dbReference>
<evidence type="ECO:0000256" key="4">
    <source>
        <dbReference type="ARBA" id="ARBA00022729"/>
    </source>
</evidence>
<reference evidence="12" key="1">
    <citation type="submission" date="2003-08" db="EMBL/GenBank/DDBJ databases">
        <authorList>
            <person name="Birren B."/>
            <person name="Nusbaum C."/>
            <person name="Abebe A."/>
            <person name="Abouelleil A."/>
            <person name="Adekoya E."/>
            <person name="Ait-zahra M."/>
            <person name="Allen N."/>
            <person name="Allen T."/>
            <person name="An P."/>
            <person name="Anderson M."/>
            <person name="Anderson S."/>
            <person name="Arachchi H."/>
            <person name="Armbruster J."/>
            <person name="Bachantsang P."/>
            <person name="Baldwin J."/>
            <person name="Barry A."/>
            <person name="Bayul T."/>
            <person name="Blitshsteyn B."/>
            <person name="Bloom T."/>
            <person name="Blye J."/>
            <person name="Boguslavskiy L."/>
            <person name="Borowsky M."/>
            <person name="Boukhgalter B."/>
            <person name="Brunache A."/>
            <person name="Butler J."/>
            <person name="Calixte N."/>
            <person name="Calvo S."/>
            <person name="Camarata J."/>
            <person name="Campo K."/>
            <person name="Chang J."/>
            <person name="Cheshatsang Y."/>
            <person name="Citroen M."/>
            <person name="Collymore A."/>
            <person name="Considine T."/>
            <person name="Cook A."/>
            <person name="Cooke P."/>
            <person name="Corum B."/>
            <person name="Cuomo C."/>
            <person name="David R."/>
            <person name="Dawoe T."/>
            <person name="Degray S."/>
            <person name="Dodge S."/>
            <person name="Dooley K."/>
            <person name="Dorje P."/>
            <person name="Dorjee K."/>
            <person name="Dorris L."/>
            <person name="Duffey N."/>
            <person name="Dupes A."/>
            <person name="Elkins T."/>
            <person name="Engels R."/>
            <person name="Erickson J."/>
            <person name="Farina A."/>
            <person name="Faro S."/>
            <person name="Ferreira P."/>
            <person name="Fischer H."/>
            <person name="Fitzgerald M."/>
            <person name="Foley K."/>
            <person name="Gage D."/>
            <person name="Galagan J."/>
            <person name="Gearin G."/>
            <person name="Gnerre S."/>
            <person name="Gnirke A."/>
            <person name="Goyette A."/>
            <person name="Graham J."/>
            <person name="Grandbois E."/>
            <person name="Gyaltsen K."/>
            <person name="Hafez N."/>
            <person name="Hagopian D."/>
            <person name="Hagos B."/>
            <person name="Hall J."/>
            <person name="Hatcher B."/>
            <person name="Heller A."/>
            <person name="Higgins H."/>
            <person name="Honan T."/>
            <person name="Horn A."/>
            <person name="Houde N."/>
            <person name="Hughes L."/>
            <person name="Hulme W."/>
            <person name="Husby E."/>
            <person name="Iliev I."/>
            <person name="Jaffe D."/>
            <person name="Jones C."/>
            <person name="Kamal M."/>
            <person name="Kamat A."/>
            <person name="Kamvysselis M."/>
            <person name="Karlsson E."/>
            <person name="Kells C."/>
            <person name="Kieu A."/>
            <person name="Kisner P."/>
            <person name="Kodira C."/>
            <person name="Kulbokas E."/>
            <person name="Labutti K."/>
            <person name="Lama D."/>
            <person name="Landers T."/>
            <person name="Leger J."/>
            <person name="Levine S."/>
            <person name="Lewis D."/>
            <person name="Lewis T."/>
            <person name="Lindblad-toh K."/>
            <person name="Liu X."/>
            <person name="Lokyitsang T."/>
            <person name="Lokyitsang Y."/>
            <person name="Lucien O."/>
            <person name="Lui A."/>
            <person name="Ma L.J."/>
            <person name="Mabbitt R."/>
            <person name="Macdonald J."/>
            <person name="Maclean C."/>
            <person name="Major J."/>
            <person name="Manning J."/>
            <person name="Marabella R."/>
            <person name="Maru K."/>
            <person name="Matthews C."/>
            <person name="Mauceli E."/>
            <person name="Mccarthy M."/>
            <person name="Mcdonough S."/>
            <person name="Mcghee T."/>
            <person name="Meldrim J."/>
            <person name="Meneus L."/>
            <person name="Mesirov J."/>
            <person name="Mihalev A."/>
            <person name="Mihova T."/>
            <person name="Mikkelsen T."/>
            <person name="Mlenga V."/>
            <person name="Moru K."/>
            <person name="Mozes J."/>
            <person name="Mulrain L."/>
            <person name="Munson G."/>
            <person name="Naylor J."/>
            <person name="Newes C."/>
            <person name="Nguyen C."/>
            <person name="Nguyen N."/>
            <person name="Nguyen T."/>
            <person name="Nicol R."/>
            <person name="Nielsen C."/>
            <person name="Nizzari M."/>
            <person name="Norbu C."/>
            <person name="Norbu N."/>
            <person name="O'donnell P."/>
            <person name="Okoawo O."/>
            <person name="O'leary S."/>
            <person name="Omotosho B."/>
            <person name="O'neill K."/>
            <person name="Osman S."/>
            <person name="Parker S."/>
            <person name="Perrin D."/>
            <person name="Phunkhang P."/>
            <person name="Piqani B."/>
            <person name="Purcell S."/>
            <person name="Rachupka T."/>
            <person name="Ramasamy U."/>
            <person name="Rameau R."/>
            <person name="Ray V."/>
            <person name="Raymond C."/>
            <person name="Retta R."/>
            <person name="Richardson S."/>
            <person name="Rise C."/>
            <person name="Rodriguez J."/>
            <person name="Rogers J."/>
            <person name="Rogov P."/>
            <person name="Rutman M."/>
            <person name="Schupbach R."/>
            <person name="Seaman C."/>
            <person name="Settipalli S."/>
            <person name="Sharpe T."/>
            <person name="Sheridan J."/>
            <person name="Sherpa N."/>
            <person name="Shi J."/>
            <person name="Smirnov S."/>
            <person name="Smith C."/>
            <person name="Sougnez C."/>
            <person name="Spencer B."/>
            <person name="Stalker J."/>
            <person name="Stange-thomann N."/>
            <person name="Stavropoulos S."/>
            <person name="Stetson K."/>
            <person name="Stone C."/>
            <person name="Stone S."/>
            <person name="Stubbs M."/>
            <person name="Talamas J."/>
            <person name="Tchuinga P."/>
            <person name="Tenzing P."/>
            <person name="Tesfaye S."/>
            <person name="Theodore J."/>
            <person name="Thoulutsang Y."/>
            <person name="Topham K."/>
            <person name="Towey S."/>
            <person name="Tsamla T."/>
            <person name="Tsomo N."/>
            <person name="Vallee D."/>
            <person name="Vassiliev H."/>
            <person name="Venkataraman V."/>
            <person name="Vinson J."/>
            <person name="Vo A."/>
            <person name="Wade C."/>
            <person name="Wang S."/>
            <person name="Wangchuk T."/>
            <person name="Wangdi T."/>
            <person name="Whittaker C."/>
            <person name="Wilkinson J."/>
            <person name="Wu Y."/>
            <person name="Wyman D."/>
            <person name="Yadav S."/>
            <person name="Yang S."/>
            <person name="Yang X."/>
            <person name="Yeager S."/>
            <person name="Yee E."/>
            <person name="Young G."/>
            <person name="Zainoun J."/>
            <person name="Zembeck L."/>
            <person name="Zimmer A."/>
            <person name="Zody M."/>
            <person name="Lander E."/>
        </authorList>
    </citation>
    <scope>NUCLEOTIDE SEQUENCE [LARGE SCALE GENOMIC DNA]</scope>
</reference>
<keyword evidence="12" id="KW-1185">Reference proteome</keyword>
<feature type="chain" id="PRO_5003578712" description="chitinase" evidence="9">
    <location>
        <begin position="17"/>
        <end position="308"/>
    </location>
</feature>
<dbReference type="Proteomes" id="UP000007875">
    <property type="component" value="Unassembled WGS sequence"/>
</dbReference>
<evidence type="ECO:0000256" key="8">
    <source>
        <dbReference type="ARBA" id="ARBA00023180"/>
    </source>
</evidence>
<dbReference type="SUPFAM" id="SSF57625">
    <property type="entry name" value="Invertebrate chitin-binding proteins"/>
    <property type="match status" value="4"/>
</dbReference>
<name>H2YNW7_CIOSA</name>
<dbReference type="PANTHER" id="PTHR23301:SF0">
    <property type="entry name" value="CHITIN-BINDING TYPE-2 DOMAIN-CONTAINING PROTEIN-RELATED"/>
    <property type="match status" value="1"/>
</dbReference>
<dbReference type="Pfam" id="PF01607">
    <property type="entry name" value="CBM_14"/>
    <property type="match status" value="4"/>
</dbReference>
<dbReference type="OMA" id="VNCGDRT"/>